<comment type="caution">
    <text evidence="2">The sequence shown here is derived from an EMBL/GenBank/DDBJ whole genome shotgun (WGS) entry which is preliminary data.</text>
</comment>
<accession>A0A640W257</accession>
<dbReference type="Pfam" id="PF01936">
    <property type="entry name" value="NYN"/>
    <property type="match status" value="1"/>
</dbReference>
<gene>
    <name evidence="2" type="ORF">So717_43290</name>
</gene>
<dbReference type="AlphaFoldDB" id="A0A640W257"/>
<organism evidence="2 3">
    <name type="scientific">Roseobacter cerasinus</name>
    <dbReference type="NCBI Taxonomy" id="2602289"/>
    <lineage>
        <taxon>Bacteria</taxon>
        <taxon>Pseudomonadati</taxon>
        <taxon>Pseudomonadota</taxon>
        <taxon>Alphaproteobacteria</taxon>
        <taxon>Rhodobacterales</taxon>
        <taxon>Roseobacteraceae</taxon>
        <taxon>Roseobacter</taxon>
    </lineage>
</organism>
<evidence type="ECO:0000259" key="1">
    <source>
        <dbReference type="Pfam" id="PF01936"/>
    </source>
</evidence>
<dbReference type="EMBL" id="BLIV01000017">
    <property type="protein sequence ID" value="GFE52576.1"/>
    <property type="molecule type" value="Genomic_DNA"/>
</dbReference>
<dbReference type="InterPro" id="IPR021139">
    <property type="entry name" value="NYN"/>
</dbReference>
<protein>
    <recommendedName>
        <fullName evidence="1">NYN domain-containing protein</fullName>
    </recommendedName>
</protein>
<evidence type="ECO:0000313" key="3">
    <source>
        <dbReference type="Proteomes" id="UP000436522"/>
    </source>
</evidence>
<dbReference type="Proteomes" id="UP000436522">
    <property type="component" value="Unassembled WGS sequence"/>
</dbReference>
<dbReference type="GO" id="GO:0004540">
    <property type="term" value="F:RNA nuclease activity"/>
    <property type="evidence" value="ECO:0007669"/>
    <property type="project" value="InterPro"/>
</dbReference>
<proteinExistence type="predicted"/>
<dbReference type="Gene3D" id="3.40.50.1010">
    <property type="entry name" value="5'-nuclease"/>
    <property type="match status" value="1"/>
</dbReference>
<keyword evidence="3" id="KW-1185">Reference proteome</keyword>
<reference evidence="2 3" key="1">
    <citation type="submission" date="2019-12" db="EMBL/GenBank/DDBJ databases">
        <title>Roseobacter cerasinus sp. nov., isolated from seawater around aquaculture.</title>
        <authorList>
            <person name="Muramatsu S."/>
            <person name="Takabe Y."/>
            <person name="Mori K."/>
            <person name="Takaichi S."/>
            <person name="Hanada S."/>
        </authorList>
    </citation>
    <scope>NUCLEOTIDE SEQUENCE [LARGE SCALE GENOMIC DNA]</scope>
    <source>
        <strain evidence="2 3">AI77</strain>
    </source>
</reference>
<name>A0A640W257_9RHOB</name>
<feature type="domain" description="NYN" evidence="1">
    <location>
        <begin position="57"/>
        <end position="131"/>
    </location>
</feature>
<evidence type="ECO:0000313" key="2">
    <source>
        <dbReference type="EMBL" id="GFE52576.1"/>
    </source>
</evidence>
<sequence length="166" mass="18352">MNFYTATVSAKIDQEAPAKQRIYLNALETLPQVSIFRGNFLVNDKWVKAKAPEGVPEFVKASISEEKGSDVNLASHLVRDAFQNKFEVAAVITNDTDLVEPIRIVTQEVGLPVGILSPVENPAKSLKNVASFVRHIRPGHLSASQFPDELPGTEIRKPATWIKFTQ</sequence>
<dbReference type="CDD" id="cd18722">
    <property type="entry name" value="PIN_NicB-like"/>
    <property type="match status" value="1"/>
</dbReference>